<evidence type="ECO:0000313" key="2">
    <source>
        <dbReference type="EMBL" id="TYP72896.1"/>
    </source>
</evidence>
<keyword evidence="1" id="KW-0732">Signal</keyword>
<feature type="chain" id="PRO_5024289743" evidence="1">
    <location>
        <begin position="20"/>
        <end position="323"/>
    </location>
</feature>
<evidence type="ECO:0000313" key="3">
    <source>
        <dbReference type="Proteomes" id="UP000324376"/>
    </source>
</evidence>
<reference evidence="2 3" key="1">
    <citation type="submission" date="2019-07" db="EMBL/GenBank/DDBJ databases">
        <title>Genomic Encyclopedia of Archaeal and Bacterial Type Strains, Phase II (KMG-II): from individual species to whole genera.</title>
        <authorList>
            <person name="Goeker M."/>
        </authorList>
    </citation>
    <scope>NUCLEOTIDE SEQUENCE [LARGE SCALE GENOMIC DNA]</scope>
    <source>
        <strain evidence="2 3">DSM 17527</strain>
    </source>
</reference>
<accession>A0A5S5C399</accession>
<dbReference type="OrthoDB" id="1013900at2"/>
<keyword evidence="3" id="KW-1185">Reference proteome</keyword>
<comment type="caution">
    <text evidence="2">The sequence shown here is derived from an EMBL/GenBank/DDBJ whole genome shotgun (WGS) entry which is preliminary data.</text>
</comment>
<evidence type="ECO:0000256" key="1">
    <source>
        <dbReference type="SAM" id="SignalP"/>
    </source>
</evidence>
<feature type="signal peptide" evidence="1">
    <location>
        <begin position="1"/>
        <end position="19"/>
    </location>
</feature>
<gene>
    <name evidence="2" type="ORF">BD809_106149</name>
</gene>
<dbReference type="EMBL" id="VNHU01000006">
    <property type="protein sequence ID" value="TYP72896.1"/>
    <property type="molecule type" value="Genomic_DNA"/>
</dbReference>
<name>A0A5S5C399_9FLAO</name>
<proteinExistence type="predicted"/>
<dbReference type="Proteomes" id="UP000324376">
    <property type="component" value="Unassembled WGS sequence"/>
</dbReference>
<sequence>MMKKLIFWALVIVFFAVYCSNDDDNTATVNAGTIAGGPFEFDIDGKADFVTGITLDDTNASGTNSSWVITDESGIILGLPPTLEAVESVDFDGAGPGTCLIWYLRFEDGLQGAEVGSNANDLTGNFDLSNSISVLRNQVTNAGTISGGPFNFTIDGQADYALGIVLDDTNVFGTNRSWVITDDQGNILGLPPTLSDVEGVNFDEAGAGVCLIWYIRFEDDLQGAEIGLNANDLVGTYDLSNALEVVRTCGASAGTISGGPFNFEVDGNADFVSNIVLDTSSASGTNSTLVITDTSGTILGVPPTLADVKMINFDDAGPGTCLI</sequence>
<organism evidence="2 3">
    <name type="scientific">Aquimarina intermedia</name>
    <dbReference type="NCBI Taxonomy" id="350814"/>
    <lineage>
        <taxon>Bacteria</taxon>
        <taxon>Pseudomonadati</taxon>
        <taxon>Bacteroidota</taxon>
        <taxon>Flavobacteriia</taxon>
        <taxon>Flavobacteriales</taxon>
        <taxon>Flavobacteriaceae</taxon>
        <taxon>Aquimarina</taxon>
    </lineage>
</organism>
<dbReference type="RefSeq" id="WP_148782924.1">
    <property type="nucleotide sequence ID" value="NZ_VNHU01000006.1"/>
</dbReference>
<protein>
    <submittedName>
        <fullName evidence="2">Uncharacterized protein</fullName>
    </submittedName>
</protein>
<dbReference type="AlphaFoldDB" id="A0A5S5C399"/>